<keyword evidence="5" id="KW-1185">Reference proteome</keyword>
<dbReference type="PANTHER" id="PTHR38463:SF1">
    <property type="entry name" value="STRESS RESPONSE PROTEIN YSNF"/>
    <property type="match status" value="1"/>
</dbReference>
<protein>
    <submittedName>
        <fullName evidence="4">PRC and DUF2382 domain-containing protein</fullName>
    </submittedName>
</protein>
<feature type="domain" description="DUF2382" evidence="3">
    <location>
        <begin position="199"/>
        <end position="308"/>
    </location>
</feature>
<evidence type="ECO:0000259" key="3">
    <source>
        <dbReference type="Pfam" id="PF09557"/>
    </source>
</evidence>
<accession>A0ABY6PZT8</accession>
<evidence type="ECO:0000313" key="4">
    <source>
        <dbReference type="EMBL" id="UZK57609.1"/>
    </source>
</evidence>
<dbReference type="InterPro" id="IPR052967">
    <property type="entry name" value="Stress_Response_Assoc"/>
</dbReference>
<name>A0ABY6PZT8_9ACTN</name>
<feature type="compositionally biased region" description="Basic and acidic residues" evidence="1">
    <location>
        <begin position="285"/>
        <end position="307"/>
    </location>
</feature>
<evidence type="ECO:0000256" key="1">
    <source>
        <dbReference type="SAM" id="MobiDB-lite"/>
    </source>
</evidence>
<evidence type="ECO:0000259" key="2">
    <source>
        <dbReference type="Pfam" id="PF05239"/>
    </source>
</evidence>
<proteinExistence type="predicted"/>
<dbReference type="InterPro" id="IPR011033">
    <property type="entry name" value="PRC_barrel-like_sf"/>
</dbReference>
<dbReference type="InterPro" id="IPR019060">
    <property type="entry name" value="DUF2382"/>
</dbReference>
<dbReference type="RefSeq" id="WP_265545951.1">
    <property type="nucleotide sequence ID" value="NZ_CP098740.1"/>
</dbReference>
<feature type="compositionally biased region" description="Basic and acidic residues" evidence="1">
    <location>
        <begin position="314"/>
        <end position="326"/>
    </location>
</feature>
<reference evidence="4" key="1">
    <citation type="journal article" date="2022" name="Front. Microbiol.">
        <title>Mirubactin C rescues the lethal effect of cell wall biosynthesis mutations in Bacillus subtilis.</title>
        <authorList>
            <person name="Kepplinger B."/>
            <person name="Wen X."/>
            <person name="Tyler A.R."/>
            <person name="Kim B.Y."/>
            <person name="Brown J."/>
            <person name="Banks P."/>
            <person name="Dashti Y."/>
            <person name="Mackenzie E.S."/>
            <person name="Wills C."/>
            <person name="Kawai Y."/>
            <person name="Waldron K.J."/>
            <person name="Allenby N.E.E."/>
            <person name="Wu L.J."/>
            <person name="Hall M.J."/>
            <person name="Errington J."/>
        </authorList>
    </citation>
    <scope>NUCLEOTIDE SEQUENCE</scope>
    <source>
        <strain evidence="4">MDA8-470</strain>
    </source>
</reference>
<evidence type="ECO:0000313" key="5">
    <source>
        <dbReference type="Proteomes" id="UP001164963"/>
    </source>
</evidence>
<dbReference type="Pfam" id="PF09557">
    <property type="entry name" value="DUF2382"/>
    <property type="match status" value="1"/>
</dbReference>
<feature type="compositionally biased region" description="Gly residues" evidence="1">
    <location>
        <begin position="128"/>
        <end position="151"/>
    </location>
</feature>
<dbReference type="SUPFAM" id="SSF50346">
    <property type="entry name" value="PRC-barrel domain"/>
    <property type="match status" value="1"/>
</dbReference>
<dbReference type="InterPro" id="IPR014747">
    <property type="entry name" value="Bac_photo_RC_H_C"/>
</dbReference>
<feature type="region of interest" description="Disordered" evidence="1">
    <location>
        <begin position="285"/>
        <end position="335"/>
    </location>
</feature>
<feature type="compositionally biased region" description="Low complexity" evidence="1">
    <location>
        <begin position="171"/>
        <end position="182"/>
    </location>
</feature>
<feature type="region of interest" description="Disordered" evidence="1">
    <location>
        <begin position="105"/>
        <end position="196"/>
    </location>
</feature>
<sequence>MGAADGFTDSGELDGLTVYDTEGEKIGNVGRVYVDDNTGRPDWITVKTGLFGMKESFVPLAGARRVGSDLHISHGKDQVKEAPRVDADAHLSVSEEEELYRHYGLTRNTRGNLGDKSGTGAPTTTGTGTMGAAGTGAAAGAGAGAGAGAMGAAGTDRAQTAGTGRHRDTEAAGTGAGRPLAGAGAGTRSGADLGGKEEMIRSEEQLHIGTEEYESGKARLHKYVVTENVTRSVPVSHEEVRVVREPLQPGDRTARAGDLTEQDVEVTLHAERATTRKETVPVERVRMETQRVTEQKEVSAELRKEQIDYADGTTKGEKDMPGKDTGGDMGRGRHR</sequence>
<dbReference type="EMBL" id="CP098740">
    <property type="protein sequence ID" value="UZK57609.1"/>
    <property type="molecule type" value="Genomic_DNA"/>
</dbReference>
<organism evidence="4 5">
    <name type="scientific">Streptomyces drozdowiczii</name>
    <dbReference type="NCBI Taxonomy" id="202862"/>
    <lineage>
        <taxon>Bacteria</taxon>
        <taxon>Bacillati</taxon>
        <taxon>Actinomycetota</taxon>
        <taxon>Actinomycetes</taxon>
        <taxon>Kitasatosporales</taxon>
        <taxon>Streptomycetaceae</taxon>
        <taxon>Streptomyces</taxon>
    </lineage>
</organism>
<feature type="compositionally biased region" description="Low complexity" evidence="1">
    <location>
        <begin position="118"/>
        <end position="127"/>
    </location>
</feature>
<dbReference type="Gene3D" id="3.90.50.10">
    <property type="entry name" value="Photosynthetic Reaction Center, subunit H, domain 2"/>
    <property type="match status" value="1"/>
</dbReference>
<dbReference type="Pfam" id="PF05239">
    <property type="entry name" value="PRC"/>
    <property type="match status" value="1"/>
</dbReference>
<gene>
    <name evidence="4" type="ORF">NEH16_29130</name>
</gene>
<dbReference type="Proteomes" id="UP001164963">
    <property type="component" value="Chromosome"/>
</dbReference>
<dbReference type="InterPro" id="IPR027275">
    <property type="entry name" value="PRC-brl_dom"/>
</dbReference>
<dbReference type="PANTHER" id="PTHR38463">
    <property type="entry name" value="STRESS RESPONSE PROTEIN YSNF"/>
    <property type="match status" value="1"/>
</dbReference>
<feature type="domain" description="PRC-barrel" evidence="2">
    <location>
        <begin position="12"/>
        <end position="69"/>
    </location>
</feature>